<dbReference type="Proteomes" id="UP000269945">
    <property type="component" value="Unassembled WGS sequence"/>
</dbReference>
<evidence type="ECO:0000256" key="1">
    <source>
        <dbReference type="SAM" id="MobiDB-lite"/>
    </source>
</evidence>
<dbReference type="EMBL" id="CYRY02005282">
    <property type="protein sequence ID" value="VCW69720.1"/>
    <property type="molecule type" value="Genomic_DNA"/>
</dbReference>
<gene>
    <name evidence="2" type="ORF">BN2614_LOCUS1</name>
</gene>
<proteinExistence type="predicted"/>
<accession>A0A9X9PWG1</accession>
<evidence type="ECO:0000313" key="3">
    <source>
        <dbReference type="Proteomes" id="UP000269945"/>
    </source>
</evidence>
<reference evidence="2 3" key="1">
    <citation type="submission" date="2018-10" db="EMBL/GenBank/DDBJ databases">
        <authorList>
            <person name="Ekblom R."/>
            <person name="Jareborg N."/>
        </authorList>
    </citation>
    <scope>NUCLEOTIDE SEQUENCE [LARGE SCALE GENOMIC DNA]</scope>
    <source>
        <tissue evidence="2">Muscle</tissue>
    </source>
</reference>
<keyword evidence="3" id="KW-1185">Reference proteome</keyword>
<organism evidence="2 3">
    <name type="scientific">Gulo gulo</name>
    <name type="common">Wolverine</name>
    <name type="synonym">Gluton</name>
    <dbReference type="NCBI Taxonomy" id="48420"/>
    <lineage>
        <taxon>Eukaryota</taxon>
        <taxon>Metazoa</taxon>
        <taxon>Chordata</taxon>
        <taxon>Craniata</taxon>
        <taxon>Vertebrata</taxon>
        <taxon>Euteleostomi</taxon>
        <taxon>Mammalia</taxon>
        <taxon>Eutheria</taxon>
        <taxon>Laurasiatheria</taxon>
        <taxon>Carnivora</taxon>
        <taxon>Caniformia</taxon>
        <taxon>Musteloidea</taxon>
        <taxon>Mustelidae</taxon>
        <taxon>Guloninae</taxon>
        <taxon>Gulo</taxon>
    </lineage>
</organism>
<sequence length="138" mass="14685">MQSSAPSHQPIWLLAVITEAPSRCPPFPVLCLGPEAKSSVGAPMSQDPLPAPPHRHPLLCPGENEGSAEPESPTVVSCSVRRTIKNNRHTATCPGPAAAAGRAEVAAWERKQFPGLVERNNSISEEQEPRLGLQSPSQ</sequence>
<feature type="region of interest" description="Disordered" evidence="1">
    <location>
        <begin position="115"/>
        <end position="138"/>
    </location>
</feature>
<name>A0A9X9PWG1_GULGU</name>
<dbReference type="AlphaFoldDB" id="A0A9X9PWG1"/>
<feature type="region of interest" description="Disordered" evidence="1">
    <location>
        <begin position="39"/>
        <end position="75"/>
    </location>
</feature>
<protein>
    <submittedName>
        <fullName evidence="2">Uncharacterized protein</fullName>
    </submittedName>
</protein>
<comment type="caution">
    <text evidence="2">The sequence shown here is derived from an EMBL/GenBank/DDBJ whole genome shotgun (WGS) entry which is preliminary data.</text>
</comment>
<evidence type="ECO:0000313" key="2">
    <source>
        <dbReference type="EMBL" id="VCW69720.1"/>
    </source>
</evidence>